<dbReference type="PROSITE" id="PS00584">
    <property type="entry name" value="PFKB_KINASES_2"/>
    <property type="match status" value="1"/>
</dbReference>
<sequence length="311" mass="33796">MYDILTIGGATRDVFLVSSRYEQQSGNLLLPWGEKVIAEEIFMEIGGGACNSAVGFSRLGFKTAFWGIVGADQNGEEVARRLRSEKVSLEFLTINRESKTSYSVVLADKNGGHSICMYRGENDDLLGTPFNLNSLTRAKLLYLTDIASSTEGLSYKISNIARKQKAKLVFVPGQNQLDLGFDRLIPVISKADILILNIYEACRLAKIDYSRDQKTIRALLAVFCAAGAKISVITEDEDGVVAFDGRKYTYNPASLVKKIVDTTGAGDAFSVGLTAGILKGKTLKESLDFGCQNSASVISFWGAQKGLLSKI</sequence>
<dbReference type="SUPFAM" id="SSF53613">
    <property type="entry name" value="Ribokinase-like"/>
    <property type="match status" value="1"/>
</dbReference>
<evidence type="ECO:0000313" key="4">
    <source>
        <dbReference type="EMBL" id="PIS21595.1"/>
    </source>
</evidence>
<dbReference type="Proteomes" id="UP000231098">
    <property type="component" value="Unassembled WGS sequence"/>
</dbReference>
<dbReference type="InterPro" id="IPR002173">
    <property type="entry name" value="Carboh/pur_kinase_PfkB_CS"/>
</dbReference>
<dbReference type="Gene3D" id="3.40.1190.20">
    <property type="match status" value="1"/>
</dbReference>
<evidence type="ECO:0000256" key="2">
    <source>
        <dbReference type="ARBA" id="ARBA00022777"/>
    </source>
</evidence>
<evidence type="ECO:0000256" key="1">
    <source>
        <dbReference type="ARBA" id="ARBA00022679"/>
    </source>
</evidence>
<organism evidence="4 5">
    <name type="scientific">candidate division WWE3 bacterium CG08_land_8_20_14_0_20_41_15</name>
    <dbReference type="NCBI Taxonomy" id="1975086"/>
    <lineage>
        <taxon>Bacteria</taxon>
        <taxon>Katanobacteria</taxon>
    </lineage>
</organism>
<dbReference type="AlphaFoldDB" id="A0A2H0X9S7"/>
<comment type="caution">
    <text evidence="4">The sequence shown here is derived from an EMBL/GenBank/DDBJ whole genome shotgun (WGS) entry which is preliminary data.</text>
</comment>
<proteinExistence type="predicted"/>
<dbReference type="PANTHER" id="PTHR10584">
    <property type="entry name" value="SUGAR KINASE"/>
    <property type="match status" value="1"/>
</dbReference>
<dbReference type="InterPro" id="IPR011611">
    <property type="entry name" value="PfkB_dom"/>
</dbReference>
<accession>A0A2H0X9S7</accession>
<gene>
    <name evidence="4" type="ORF">COT51_01635</name>
</gene>
<evidence type="ECO:0000313" key="5">
    <source>
        <dbReference type="Proteomes" id="UP000231098"/>
    </source>
</evidence>
<dbReference type="PANTHER" id="PTHR10584:SF166">
    <property type="entry name" value="RIBOKINASE"/>
    <property type="match status" value="1"/>
</dbReference>
<dbReference type="InterPro" id="IPR029056">
    <property type="entry name" value="Ribokinase-like"/>
</dbReference>
<protein>
    <recommendedName>
        <fullName evidence="3">Carbohydrate kinase PfkB domain-containing protein</fullName>
    </recommendedName>
</protein>
<reference evidence="5" key="1">
    <citation type="submission" date="2017-09" db="EMBL/GenBank/DDBJ databases">
        <title>Depth-based differentiation of microbial function through sediment-hosted aquifers and enrichment of novel symbionts in the deep terrestrial subsurface.</title>
        <authorList>
            <person name="Probst A.J."/>
            <person name="Ladd B."/>
            <person name="Jarett J.K."/>
            <person name="Geller-Mcgrath D.E."/>
            <person name="Sieber C.M.K."/>
            <person name="Emerson J.B."/>
            <person name="Anantharaman K."/>
            <person name="Thomas B.C."/>
            <person name="Malmstrom R."/>
            <person name="Stieglmeier M."/>
            <person name="Klingl A."/>
            <person name="Woyke T."/>
            <person name="Ryan C.M."/>
            <person name="Banfield J.F."/>
        </authorList>
    </citation>
    <scope>NUCLEOTIDE SEQUENCE [LARGE SCALE GENOMIC DNA]</scope>
</reference>
<keyword evidence="2" id="KW-0418">Kinase</keyword>
<dbReference type="GO" id="GO:0016301">
    <property type="term" value="F:kinase activity"/>
    <property type="evidence" value="ECO:0007669"/>
    <property type="project" value="UniProtKB-KW"/>
</dbReference>
<dbReference type="EMBL" id="PEYV01000029">
    <property type="protein sequence ID" value="PIS21595.1"/>
    <property type="molecule type" value="Genomic_DNA"/>
</dbReference>
<dbReference type="Pfam" id="PF00294">
    <property type="entry name" value="PfkB"/>
    <property type="match status" value="1"/>
</dbReference>
<keyword evidence="1" id="KW-0808">Transferase</keyword>
<feature type="domain" description="Carbohydrate kinase PfkB" evidence="3">
    <location>
        <begin position="33"/>
        <end position="305"/>
    </location>
</feature>
<evidence type="ECO:0000259" key="3">
    <source>
        <dbReference type="Pfam" id="PF00294"/>
    </source>
</evidence>
<name>A0A2H0X9S7_UNCKA</name>